<dbReference type="EMBL" id="JAHYIQ010000003">
    <property type="protein sequence ID" value="KAK1133734.1"/>
    <property type="molecule type" value="Genomic_DNA"/>
</dbReference>
<dbReference type="Proteomes" id="UP001177670">
    <property type="component" value="Unassembled WGS sequence"/>
</dbReference>
<feature type="compositionally biased region" description="Polar residues" evidence="1">
    <location>
        <begin position="84"/>
        <end position="93"/>
    </location>
</feature>
<feature type="non-terminal residue" evidence="2">
    <location>
        <position position="1"/>
    </location>
</feature>
<reference evidence="2" key="1">
    <citation type="submission" date="2021-10" db="EMBL/GenBank/DDBJ databases">
        <title>Melipona bicolor Genome sequencing and assembly.</title>
        <authorList>
            <person name="Araujo N.S."/>
            <person name="Arias M.C."/>
        </authorList>
    </citation>
    <scope>NUCLEOTIDE SEQUENCE</scope>
    <source>
        <strain evidence="2">USP_2M_L1-L4_2017</strain>
        <tissue evidence="2">Whole body</tissue>
    </source>
</reference>
<feature type="compositionally biased region" description="Basic and acidic residues" evidence="1">
    <location>
        <begin position="30"/>
        <end position="39"/>
    </location>
</feature>
<organism evidence="2 3">
    <name type="scientific">Melipona bicolor</name>
    <dbReference type="NCBI Taxonomy" id="60889"/>
    <lineage>
        <taxon>Eukaryota</taxon>
        <taxon>Metazoa</taxon>
        <taxon>Ecdysozoa</taxon>
        <taxon>Arthropoda</taxon>
        <taxon>Hexapoda</taxon>
        <taxon>Insecta</taxon>
        <taxon>Pterygota</taxon>
        <taxon>Neoptera</taxon>
        <taxon>Endopterygota</taxon>
        <taxon>Hymenoptera</taxon>
        <taxon>Apocrita</taxon>
        <taxon>Aculeata</taxon>
        <taxon>Apoidea</taxon>
        <taxon>Anthophila</taxon>
        <taxon>Apidae</taxon>
        <taxon>Melipona</taxon>
    </lineage>
</organism>
<protein>
    <submittedName>
        <fullName evidence="2">Uncharacterized protein</fullName>
    </submittedName>
</protein>
<keyword evidence="3" id="KW-1185">Reference proteome</keyword>
<evidence type="ECO:0000256" key="1">
    <source>
        <dbReference type="SAM" id="MobiDB-lite"/>
    </source>
</evidence>
<gene>
    <name evidence="2" type="ORF">K0M31_011528</name>
</gene>
<feature type="compositionally biased region" description="Polar residues" evidence="1">
    <location>
        <begin position="41"/>
        <end position="51"/>
    </location>
</feature>
<feature type="region of interest" description="Disordered" evidence="1">
    <location>
        <begin position="13"/>
        <end position="96"/>
    </location>
</feature>
<evidence type="ECO:0000313" key="2">
    <source>
        <dbReference type="EMBL" id="KAK1133734.1"/>
    </source>
</evidence>
<evidence type="ECO:0000313" key="3">
    <source>
        <dbReference type="Proteomes" id="UP001177670"/>
    </source>
</evidence>
<sequence>PNNATSFVALAASVTLDKRRKSETSVLSQTERRPEEGTKRGGSNDQFSNENHAAPYPAGTSCRADPGDRPLCLSPTTDAPDHFSLSTHPSVVSTPGLRAQRTNDTLSAWWNTGRFASMKKNCQPSRAPPAPRATGNKSLISCSFSPFSKSYDAMETTRIL</sequence>
<dbReference type="AlphaFoldDB" id="A0AA40G9Y6"/>
<comment type="caution">
    <text evidence="2">The sequence shown here is derived from an EMBL/GenBank/DDBJ whole genome shotgun (WGS) entry which is preliminary data.</text>
</comment>
<accession>A0AA40G9Y6</accession>
<name>A0AA40G9Y6_9HYME</name>
<proteinExistence type="predicted"/>